<evidence type="ECO:0000256" key="1">
    <source>
        <dbReference type="SAM" id="MobiDB-lite"/>
    </source>
</evidence>
<feature type="region of interest" description="Disordered" evidence="1">
    <location>
        <begin position="104"/>
        <end position="137"/>
    </location>
</feature>
<dbReference type="GO" id="GO:0004519">
    <property type="term" value="F:endonuclease activity"/>
    <property type="evidence" value="ECO:0007669"/>
    <property type="project" value="UniProtKB-KW"/>
</dbReference>
<accession>A0AB39M9U9</accession>
<keyword evidence="2" id="KW-0540">Nuclease</keyword>
<gene>
    <name evidence="2" type="ORF">AB5J58_22740</name>
</gene>
<name>A0AB39M9U9_9ACTN</name>
<sequence length="154" mass="17383">MSGHTCPMDKRERWFSEGAPLFRQLLVRNGLADRLPTDDLYYLCPCCLYVFPFESVAAQILTIEHVPPKALGGKEMLLTCKRCNNDAGRDFDSPRAEAVRVSQDVGGRRHKTAHARHHRSRRNPNQGGRRKTRGMVGSCKACPSKTTRIFLTLT</sequence>
<dbReference type="EMBL" id="CP163431">
    <property type="protein sequence ID" value="XDQ02804.1"/>
    <property type="molecule type" value="Genomic_DNA"/>
</dbReference>
<evidence type="ECO:0000313" key="2">
    <source>
        <dbReference type="EMBL" id="XDQ02804.1"/>
    </source>
</evidence>
<feature type="compositionally biased region" description="Basic residues" evidence="1">
    <location>
        <begin position="108"/>
        <end position="133"/>
    </location>
</feature>
<proteinExistence type="predicted"/>
<keyword evidence="2" id="KW-0378">Hydrolase</keyword>
<protein>
    <submittedName>
        <fullName evidence="2">HNH endonuclease</fullName>
    </submittedName>
</protein>
<dbReference type="RefSeq" id="WP_369188879.1">
    <property type="nucleotide sequence ID" value="NZ_CP163431.1"/>
</dbReference>
<keyword evidence="2" id="KW-0255">Endonuclease</keyword>
<reference evidence="2" key="1">
    <citation type="submission" date="2024-07" db="EMBL/GenBank/DDBJ databases">
        <authorList>
            <person name="Yu S.T."/>
        </authorList>
    </citation>
    <scope>NUCLEOTIDE SEQUENCE</scope>
    <source>
        <strain evidence="2">R08</strain>
    </source>
</reference>
<dbReference type="AlphaFoldDB" id="A0AB39M9U9"/>
<organism evidence="2">
    <name type="scientific">Streptomyces sp. R08</name>
    <dbReference type="NCBI Taxonomy" id="3238624"/>
    <lineage>
        <taxon>Bacteria</taxon>
        <taxon>Bacillati</taxon>
        <taxon>Actinomycetota</taxon>
        <taxon>Actinomycetes</taxon>
        <taxon>Kitasatosporales</taxon>
        <taxon>Streptomycetaceae</taxon>
        <taxon>Streptomyces</taxon>
    </lineage>
</organism>